<dbReference type="Pfam" id="PF13173">
    <property type="entry name" value="AAA_14"/>
    <property type="match status" value="1"/>
</dbReference>
<name>A0ABQ2QPS6_9ACTN</name>
<evidence type="ECO:0000259" key="2">
    <source>
        <dbReference type="Pfam" id="PF13635"/>
    </source>
</evidence>
<dbReference type="InterPro" id="IPR041682">
    <property type="entry name" value="AAA_14"/>
</dbReference>
<evidence type="ECO:0008006" key="5">
    <source>
        <dbReference type="Google" id="ProtNLM"/>
    </source>
</evidence>
<dbReference type="InterPro" id="IPR027417">
    <property type="entry name" value="P-loop_NTPase"/>
</dbReference>
<evidence type="ECO:0000313" key="3">
    <source>
        <dbReference type="EMBL" id="GGP89593.1"/>
    </source>
</evidence>
<organism evidence="3 4">
    <name type="scientific">Streptosporangium pseudovulgare</name>
    <dbReference type="NCBI Taxonomy" id="35765"/>
    <lineage>
        <taxon>Bacteria</taxon>
        <taxon>Bacillati</taxon>
        <taxon>Actinomycetota</taxon>
        <taxon>Actinomycetes</taxon>
        <taxon>Streptosporangiales</taxon>
        <taxon>Streptosporangiaceae</taxon>
        <taxon>Streptosporangium</taxon>
    </lineage>
</organism>
<evidence type="ECO:0000313" key="4">
    <source>
        <dbReference type="Proteomes" id="UP000611554"/>
    </source>
</evidence>
<dbReference type="PANTHER" id="PTHR43566:SF2">
    <property type="entry name" value="DUF4143 DOMAIN-CONTAINING PROTEIN"/>
    <property type="match status" value="1"/>
</dbReference>
<dbReference type="InterPro" id="IPR025420">
    <property type="entry name" value="DUF4143"/>
</dbReference>
<feature type="domain" description="AAA" evidence="1">
    <location>
        <begin position="27"/>
        <end position="145"/>
    </location>
</feature>
<dbReference type="SUPFAM" id="SSF52540">
    <property type="entry name" value="P-loop containing nucleoside triphosphate hydrolases"/>
    <property type="match status" value="1"/>
</dbReference>
<protein>
    <recommendedName>
        <fullName evidence="5">ATP-binding protein</fullName>
    </recommendedName>
</protein>
<dbReference type="RefSeq" id="WP_189246098.1">
    <property type="nucleotide sequence ID" value="NZ_BMQJ01000003.1"/>
</dbReference>
<comment type="caution">
    <text evidence="3">The sequence shown here is derived from an EMBL/GenBank/DDBJ whole genome shotgun (WGS) entry which is preliminary data.</text>
</comment>
<gene>
    <name evidence="3" type="ORF">GCM10010140_19430</name>
</gene>
<accession>A0ABQ2QPS6</accession>
<dbReference type="EMBL" id="BMQJ01000003">
    <property type="protein sequence ID" value="GGP89593.1"/>
    <property type="molecule type" value="Genomic_DNA"/>
</dbReference>
<dbReference type="Proteomes" id="UP000611554">
    <property type="component" value="Unassembled WGS sequence"/>
</dbReference>
<sequence>MSEPVTPLGKVIRRNAERLVREALADTRVVLVNGARQSGKSTLTALIASGHENSLTRNLDRPDVLAAAQEDPNTFVKHPGLLVIDEIQYAPGLLLPIKYQVDTDPRPGRFLLTGSARVLGLKSLPDALPGRMETIELWPFSQGELEGAVDGFVDSVFRLADSPLPALPGDSRRALALRIVRGGFPEAIARSDPRRRRRFLGSYVNTLIERDIRDLADISKPADLKRLLQIVAARTGQLLVAANMASELSVSARTVQRYLDLCEEIFLIKRIPAWSGNLATRAVATPKVACVDSGIAAYLLGLDENRLATGGDLFGPLLEGFVLMELSRQLSWAEEDIRLFHYRTRDQVEVDAVLETADGRVAGVEVKASATVRSEDFRGLRLLERQTGDAFAAGVVLYTGDQSLSFGPRLKALPISALWRMRF</sequence>
<dbReference type="Pfam" id="PF13635">
    <property type="entry name" value="DUF4143"/>
    <property type="match status" value="1"/>
</dbReference>
<dbReference type="PANTHER" id="PTHR43566">
    <property type="entry name" value="CONSERVED PROTEIN"/>
    <property type="match status" value="1"/>
</dbReference>
<evidence type="ECO:0000259" key="1">
    <source>
        <dbReference type="Pfam" id="PF13173"/>
    </source>
</evidence>
<proteinExistence type="predicted"/>
<reference evidence="4" key="1">
    <citation type="journal article" date="2019" name="Int. J. Syst. Evol. Microbiol.">
        <title>The Global Catalogue of Microorganisms (GCM) 10K type strain sequencing project: providing services to taxonomists for standard genome sequencing and annotation.</title>
        <authorList>
            <consortium name="The Broad Institute Genomics Platform"/>
            <consortium name="The Broad Institute Genome Sequencing Center for Infectious Disease"/>
            <person name="Wu L."/>
            <person name="Ma J."/>
        </authorList>
    </citation>
    <scope>NUCLEOTIDE SEQUENCE [LARGE SCALE GENOMIC DNA]</scope>
    <source>
        <strain evidence="4">JCM 3115</strain>
    </source>
</reference>
<keyword evidence="4" id="KW-1185">Reference proteome</keyword>
<feature type="domain" description="DUF4143" evidence="2">
    <location>
        <begin position="209"/>
        <end position="369"/>
    </location>
</feature>